<dbReference type="EMBL" id="MK814651">
    <property type="protein sequence ID" value="QCI06119.1"/>
    <property type="molecule type" value="Genomic_DNA"/>
</dbReference>
<accession>A0A4D6WR31</accession>
<dbReference type="AlphaFoldDB" id="A0A4D6WR31"/>
<geneLocation type="plastid" evidence="1"/>
<organism evidence="1">
    <name type="scientific">Dicranema revolutum</name>
    <dbReference type="NCBI Taxonomy" id="239144"/>
    <lineage>
        <taxon>Eukaryota</taxon>
        <taxon>Rhodophyta</taxon>
        <taxon>Florideophyceae</taxon>
        <taxon>Rhodymeniophycidae</taxon>
        <taxon>Gigartinales</taxon>
        <taxon>Dicranemataceae</taxon>
        <taxon>Dicranema</taxon>
    </lineage>
</organism>
<evidence type="ECO:0000313" key="1">
    <source>
        <dbReference type="EMBL" id="QCI06119.1"/>
    </source>
</evidence>
<proteinExistence type="predicted"/>
<protein>
    <submittedName>
        <fullName evidence="1">Uncharacterized protein</fullName>
    </submittedName>
</protein>
<sequence length="448" mass="54019">MVQYILSYNHYLISPQTNVFHSYIYRLAKQNLIYRRFMSEFSQTYWKETIFLSSRNILSDYYQEKIKSEGIAIYKNKYKQYKKFLHYLGRALIIGRVETFSWNVNKHNFLAYHRSQIKYAWTKGVNIKSPQQLFDFNRKDGLLELLCKNRINLLRYCTNLPVFTLVNSNQEVLLSENPRQRTYNRNFDEQLYRSYYRNNLRAKFYQGLFFINPYDAMEYKEYIEYQYQKSDNDCNIQLCITGLDSYNEFIIESPKDMKFFIIPDLKELKKMVHEYQYKSNLIFHSKQKISQDSFKGQPVYIILPSIARQKSNNKIVTIPYYNNFYSQLKNQKTAFTSYSMALESWQKFKDRYPEYEFANNPSILVYNLDEFLDVYLYETENNSTFLFLMPSKEVYDFLKLNINVSTSAYIKQGQIKNIYKIFIKDLSSTKKNAQKIVWSIISNLPSIW</sequence>
<keyword evidence="1" id="KW-0934">Plastid</keyword>
<name>A0A4D6WR31_9FLOR</name>
<reference evidence="1" key="1">
    <citation type="journal article" date="2019" name="Mol. Phylogenet. Evol.">
        <title>Morphological evolution and classification of the red algal order Ceramiales inferred using plastid phylogenomics.</title>
        <authorList>
            <person name="Diaz-Tapia P."/>
            <person name="Pasella M.M."/>
            <person name="Verbruggen H."/>
            <person name="Maggs C.A."/>
        </authorList>
    </citation>
    <scope>NUCLEOTIDE SEQUENCE</scope>
    <source>
        <strain evidence="1">VRM320</strain>
    </source>
</reference>
<gene>
    <name evidence="1" type="primary">ycf80</name>
</gene>
<reference evidence="1" key="2">
    <citation type="submission" date="2019-04" db="EMBL/GenBank/DDBJ databases">
        <authorList>
            <person name="Pasella M."/>
        </authorList>
    </citation>
    <scope>NUCLEOTIDE SEQUENCE</scope>
    <source>
        <strain evidence="1">VRM320</strain>
    </source>
</reference>